<organism evidence="1 2">
    <name type="scientific">Flavobacterium reichenbachii</name>
    <dbReference type="NCBI Taxonomy" id="362418"/>
    <lineage>
        <taxon>Bacteria</taxon>
        <taxon>Pseudomonadati</taxon>
        <taxon>Bacteroidota</taxon>
        <taxon>Flavobacteriia</taxon>
        <taxon>Flavobacteriales</taxon>
        <taxon>Flavobacteriaceae</taxon>
        <taxon>Flavobacterium</taxon>
    </lineage>
</organism>
<dbReference type="eggNOG" id="ENOG502Z8NF">
    <property type="taxonomic scope" value="Bacteria"/>
</dbReference>
<protein>
    <recommendedName>
        <fullName evidence="3">CarboxypepD_reg-like domain-containing protein</fullName>
    </recommendedName>
</protein>
<dbReference type="RefSeq" id="WP_035685461.1">
    <property type="nucleotide sequence ID" value="NZ_JPRL01000001.1"/>
</dbReference>
<evidence type="ECO:0000313" key="2">
    <source>
        <dbReference type="Proteomes" id="UP000028715"/>
    </source>
</evidence>
<proteinExistence type="predicted"/>
<evidence type="ECO:0000313" key="1">
    <source>
        <dbReference type="EMBL" id="KFF06719.1"/>
    </source>
</evidence>
<gene>
    <name evidence="1" type="ORF">IW19_14930</name>
</gene>
<dbReference type="STRING" id="362418.IW19_14930"/>
<reference evidence="1 2" key="1">
    <citation type="submission" date="2014-07" db="EMBL/GenBank/DDBJ databases">
        <title>Genome of Flavobacterium reichenbachii LMG 25512.</title>
        <authorList>
            <person name="Stropko S.J."/>
            <person name="Pipes S.E."/>
            <person name="Newman J.D."/>
        </authorList>
    </citation>
    <scope>NUCLEOTIDE SEQUENCE [LARGE SCALE GENOMIC DNA]</scope>
    <source>
        <strain evidence="1 2">LMG 25512</strain>
    </source>
</reference>
<evidence type="ECO:0008006" key="3">
    <source>
        <dbReference type="Google" id="ProtNLM"/>
    </source>
</evidence>
<dbReference type="Proteomes" id="UP000028715">
    <property type="component" value="Unassembled WGS sequence"/>
</dbReference>
<comment type="caution">
    <text evidence="1">The sequence shown here is derived from an EMBL/GenBank/DDBJ whole genome shotgun (WGS) entry which is preliminary data.</text>
</comment>
<sequence>MKNKLGIFIVCVFCQFAIGQNNSRKSLHGQVLNDFLTIESGYVMNINANVRTFIGAGGLFDIMAKPKDTLLFSGLAFQSKKYVLTEKDCAEVLFKIKLDLVNNQLKEVVVHKELKVKSLDGNSQKYVDMQYVDDQQSTAKNTAMYSDQTIKYGMDFVRIFKDVKKLLRKKDGVEETVISDIAFSEYAKDNFQPEFFTKTLELKPDEVELFLMYCSNDPESKRYLGPDDKFQLIEFMINKNKDFKKAELTQK</sequence>
<keyword evidence="2" id="KW-1185">Reference proteome</keyword>
<dbReference type="OrthoDB" id="1431099at2"/>
<accession>A0A085ZQK5</accession>
<name>A0A085ZQK5_9FLAO</name>
<dbReference type="AlphaFoldDB" id="A0A085ZQK5"/>
<dbReference type="EMBL" id="JPRL01000001">
    <property type="protein sequence ID" value="KFF06719.1"/>
    <property type="molecule type" value="Genomic_DNA"/>
</dbReference>